<gene>
    <name evidence="1" type="ORF">HPB50_006813</name>
</gene>
<name>A0ACB7TFW0_HYAAI</name>
<protein>
    <submittedName>
        <fullName evidence="1">Uncharacterized protein</fullName>
    </submittedName>
</protein>
<comment type="caution">
    <text evidence="1">The sequence shown here is derived from an EMBL/GenBank/DDBJ whole genome shotgun (WGS) entry which is preliminary data.</text>
</comment>
<evidence type="ECO:0000313" key="1">
    <source>
        <dbReference type="EMBL" id="KAH6945029.1"/>
    </source>
</evidence>
<dbReference type="Proteomes" id="UP000821845">
    <property type="component" value="Chromosome 1"/>
</dbReference>
<evidence type="ECO:0000313" key="2">
    <source>
        <dbReference type="Proteomes" id="UP000821845"/>
    </source>
</evidence>
<dbReference type="EMBL" id="CM023481">
    <property type="protein sequence ID" value="KAH6945029.1"/>
    <property type="molecule type" value="Genomic_DNA"/>
</dbReference>
<organism evidence="1 2">
    <name type="scientific">Hyalomma asiaticum</name>
    <name type="common">Tick</name>
    <dbReference type="NCBI Taxonomy" id="266040"/>
    <lineage>
        <taxon>Eukaryota</taxon>
        <taxon>Metazoa</taxon>
        <taxon>Ecdysozoa</taxon>
        <taxon>Arthropoda</taxon>
        <taxon>Chelicerata</taxon>
        <taxon>Arachnida</taxon>
        <taxon>Acari</taxon>
        <taxon>Parasitiformes</taxon>
        <taxon>Ixodida</taxon>
        <taxon>Ixodoidea</taxon>
        <taxon>Ixodidae</taxon>
        <taxon>Hyalomminae</taxon>
        <taxon>Hyalomma</taxon>
    </lineage>
</organism>
<reference evidence="1" key="1">
    <citation type="submission" date="2020-05" db="EMBL/GenBank/DDBJ databases">
        <title>Large-scale comparative analyses of tick genomes elucidate their genetic diversity and vector capacities.</title>
        <authorList>
            <person name="Jia N."/>
            <person name="Wang J."/>
            <person name="Shi W."/>
            <person name="Du L."/>
            <person name="Sun Y."/>
            <person name="Zhan W."/>
            <person name="Jiang J."/>
            <person name="Wang Q."/>
            <person name="Zhang B."/>
            <person name="Ji P."/>
            <person name="Sakyi L.B."/>
            <person name="Cui X."/>
            <person name="Yuan T."/>
            <person name="Jiang B."/>
            <person name="Yang W."/>
            <person name="Lam T.T.-Y."/>
            <person name="Chang Q."/>
            <person name="Ding S."/>
            <person name="Wang X."/>
            <person name="Zhu J."/>
            <person name="Ruan X."/>
            <person name="Zhao L."/>
            <person name="Wei J."/>
            <person name="Que T."/>
            <person name="Du C."/>
            <person name="Cheng J."/>
            <person name="Dai P."/>
            <person name="Han X."/>
            <person name="Huang E."/>
            <person name="Gao Y."/>
            <person name="Liu J."/>
            <person name="Shao H."/>
            <person name="Ye R."/>
            <person name="Li L."/>
            <person name="Wei W."/>
            <person name="Wang X."/>
            <person name="Wang C."/>
            <person name="Yang T."/>
            <person name="Huo Q."/>
            <person name="Li W."/>
            <person name="Guo W."/>
            <person name="Chen H."/>
            <person name="Zhou L."/>
            <person name="Ni X."/>
            <person name="Tian J."/>
            <person name="Zhou Y."/>
            <person name="Sheng Y."/>
            <person name="Liu T."/>
            <person name="Pan Y."/>
            <person name="Xia L."/>
            <person name="Li J."/>
            <person name="Zhao F."/>
            <person name="Cao W."/>
        </authorList>
    </citation>
    <scope>NUCLEOTIDE SEQUENCE</scope>
    <source>
        <strain evidence="1">Hyas-2018</strain>
    </source>
</reference>
<keyword evidence="2" id="KW-1185">Reference proteome</keyword>
<proteinExistence type="predicted"/>
<accession>A0ACB7TFW0</accession>
<sequence>MSAILYCVPASPSCNFVRSLAKHIGVDLCVKDLDFSKNEHLADDYVKLNPFHKVPTLDDGGFVLYESAAIAYYLLRKYAPESDLYPKCLKSRSRVDQVLGTVASTIEPRHMSFLRESFCKNAKPTEESMAAFEDDVLKGLQLLVAEGPFCVGDTLTLADLAIVANLAVALIYAPDTTKFPKLLEYYERVRGAVPYFKEIYESALASIQDRWAELK</sequence>